<accession>A0A7L4YNW8</accession>
<sequence>MSTPRLDPILPEDRTEYQQQLMDAAGRDFRVFSTLVRHPDLFGAYLPLGTRLLARSLLTPREREILILRAAYGIRAEYEWGHHAKIAATSGVEDDVIAEIGTPQPQLAAEDALLIRAADELVDDHRLSQQTWDTLSQRFGDMQLIEICMLVGAYAMLGATLNSLQVQLEDGYPTAPWLSDPDERGV</sequence>
<name>A0A7L4YNW8_9ACTN</name>
<dbReference type="InterPro" id="IPR029032">
    <property type="entry name" value="AhpD-like"/>
</dbReference>
<gene>
    <name evidence="2" type="ORF">EK0264_12195</name>
</gene>
<dbReference type="SUPFAM" id="SSF69118">
    <property type="entry name" value="AhpD-like"/>
    <property type="match status" value="1"/>
</dbReference>
<dbReference type="OrthoDB" id="4704294at2"/>
<dbReference type="RefSeq" id="WP_159545981.1">
    <property type="nucleotide sequence ID" value="NZ_CP047156.1"/>
</dbReference>
<reference evidence="2 3" key="1">
    <citation type="journal article" date="2018" name="Int. J. Syst. Evol. Microbiol.">
        <title>Epidermidibacterium keratini gen. nov., sp. nov., a member of the family Sporichthyaceae, isolated from keratin epidermis.</title>
        <authorList>
            <person name="Lee D.G."/>
            <person name="Trujillo M.E."/>
            <person name="Kang S."/>
            <person name="Nam J.J."/>
            <person name="Kim Y.J."/>
        </authorList>
    </citation>
    <scope>NUCLEOTIDE SEQUENCE [LARGE SCALE GENOMIC DNA]</scope>
    <source>
        <strain evidence="2 3">EPI-7</strain>
    </source>
</reference>
<protein>
    <submittedName>
        <fullName evidence="2">Carboxymuconolactone decarboxylase family protein</fullName>
    </submittedName>
</protein>
<evidence type="ECO:0000313" key="3">
    <source>
        <dbReference type="Proteomes" id="UP000463857"/>
    </source>
</evidence>
<dbReference type="AlphaFoldDB" id="A0A7L4YNW8"/>
<dbReference type="Gene3D" id="1.20.1290.10">
    <property type="entry name" value="AhpD-like"/>
    <property type="match status" value="1"/>
</dbReference>
<keyword evidence="3" id="KW-1185">Reference proteome</keyword>
<proteinExistence type="predicted"/>
<dbReference type="InterPro" id="IPR003779">
    <property type="entry name" value="CMD-like"/>
</dbReference>
<dbReference type="Proteomes" id="UP000463857">
    <property type="component" value="Chromosome"/>
</dbReference>
<evidence type="ECO:0000259" key="1">
    <source>
        <dbReference type="Pfam" id="PF02627"/>
    </source>
</evidence>
<dbReference type="KEGG" id="eke:EK0264_12195"/>
<dbReference type="EMBL" id="CP047156">
    <property type="protein sequence ID" value="QHC00971.1"/>
    <property type="molecule type" value="Genomic_DNA"/>
</dbReference>
<evidence type="ECO:0000313" key="2">
    <source>
        <dbReference type="EMBL" id="QHC00971.1"/>
    </source>
</evidence>
<dbReference type="InParanoid" id="A0A7L4YNW8"/>
<organism evidence="2 3">
    <name type="scientific">Epidermidibacterium keratini</name>
    <dbReference type="NCBI Taxonomy" id="1891644"/>
    <lineage>
        <taxon>Bacteria</taxon>
        <taxon>Bacillati</taxon>
        <taxon>Actinomycetota</taxon>
        <taxon>Actinomycetes</taxon>
        <taxon>Sporichthyales</taxon>
        <taxon>Sporichthyaceae</taxon>
        <taxon>Epidermidibacterium</taxon>
    </lineage>
</organism>
<dbReference type="Pfam" id="PF02627">
    <property type="entry name" value="CMD"/>
    <property type="match status" value="1"/>
</dbReference>
<feature type="domain" description="Carboxymuconolactone decarboxylase-like" evidence="1">
    <location>
        <begin position="39"/>
        <end position="100"/>
    </location>
</feature>
<dbReference type="PANTHER" id="PTHR34846:SF5">
    <property type="entry name" value="CARBOXYMUCONOLACTONE DECARBOXYLASE-LIKE DOMAIN-CONTAINING PROTEIN"/>
    <property type="match status" value="1"/>
</dbReference>
<dbReference type="GO" id="GO:0051920">
    <property type="term" value="F:peroxiredoxin activity"/>
    <property type="evidence" value="ECO:0007669"/>
    <property type="project" value="InterPro"/>
</dbReference>
<dbReference type="PANTHER" id="PTHR34846">
    <property type="entry name" value="4-CARBOXYMUCONOLACTONE DECARBOXYLASE FAMILY PROTEIN (AFU_ORTHOLOGUE AFUA_6G11590)"/>
    <property type="match status" value="1"/>
</dbReference>